<dbReference type="PANTHER" id="PTHR35530">
    <property type="entry name" value="TAUTOMERASE-RELATED"/>
    <property type="match status" value="1"/>
</dbReference>
<dbReference type="Proteomes" id="UP000244934">
    <property type="component" value="Unassembled WGS sequence"/>
</dbReference>
<protein>
    <recommendedName>
        <fullName evidence="3">4-oxalocrotonate tautomerase domain-containing protein</fullName>
    </recommendedName>
</protein>
<evidence type="ECO:0000313" key="2">
    <source>
        <dbReference type="Proteomes" id="UP000244934"/>
    </source>
</evidence>
<dbReference type="AlphaFoldDB" id="A0A2R8CGZ0"/>
<dbReference type="PANTHER" id="PTHR35530:SF2">
    <property type="entry name" value="BSL4019 PROTEIN"/>
    <property type="match status" value="1"/>
</dbReference>
<sequence length="134" mass="15298">MPRITLTISGASNDELTRRVAHELGQLTASSLDKPYNATMLMVDYFPREDWFISGRSLQELGKNSFRLEVTVTDETNTREEKARYHRDAFDLLTKLIGDIHPHSNIHIIDCRASAYGYGGETQEHRYQHAMASV</sequence>
<proteinExistence type="predicted"/>
<organism evidence="1 2">
    <name type="scientific">Kushneria phyllosphaerae</name>
    <dbReference type="NCBI Taxonomy" id="2100822"/>
    <lineage>
        <taxon>Bacteria</taxon>
        <taxon>Pseudomonadati</taxon>
        <taxon>Pseudomonadota</taxon>
        <taxon>Gammaproteobacteria</taxon>
        <taxon>Oceanospirillales</taxon>
        <taxon>Halomonadaceae</taxon>
        <taxon>Kushneria</taxon>
    </lineage>
</organism>
<dbReference type="OrthoDB" id="8561934at2"/>
<keyword evidence="2" id="KW-1185">Reference proteome</keyword>
<dbReference type="EMBL" id="ONZI01000001">
    <property type="protein sequence ID" value="SPJ32178.1"/>
    <property type="molecule type" value="Genomic_DNA"/>
</dbReference>
<evidence type="ECO:0000313" key="1">
    <source>
        <dbReference type="EMBL" id="SPJ32178.1"/>
    </source>
</evidence>
<dbReference type="SUPFAM" id="SSF55331">
    <property type="entry name" value="Tautomerase/MIF"/>
    <property type="match status" value="1"/>
</dbReference>
<evidence type="ECO:0008006" key="3">
    <source>
        <dbReference type="Google" id="ProtNLM"/>
    </source>
</evidence>
<dbReference type="InterPro" id="IPR014347">
    <property type="entry name" value="Tautomerase/MIF_sf"/>
</dbReference>
<dbReference type="RefSeq" id="WP_108841079.1">
    <property type="nucleotide sequence ID" value="NZ_ONZI01000001.1"/>
</dbReference>
<accession>A0A2R8CGZ0</accession>
<name>A0A2R8CGZ0_9GAMM</name>
<dbReference type="Gene3D" id="3.30.429.10">
    <property type="entry name" value="Macrophage Migration Inhibitory Factor"/>
    <property type="match status" value="2"/>
</dbReference>
<reference evidence="2" key="1">
    <citation type="submission" date="2018-03" db="EMBL/GenBank/DDBJ databases">
        <authorList>
            <person name="Navarro De La Torre S."/>
        </authorList>
    </citation>
    <scope>NUCLEOTIDE SEQUENCE [LARGE SCALE GENOMIC DNA]</scope>
    <source>
        <strain evidence="2">EAod3</strain>
    </source>
</reference>
<gene>
    <name evidence="1" type="ORF">KSP9073_00178</name>
</gene>